<reference evidence="6 7" key="1">
    <citation type="journal article" date="2018" name="Front. Plant Sci.">
        <title>Red Clover (Trifolium pratense) and Zigzag Clover (T. medium) - A Picture of Genomic Similarities and Differences.</title>
        <authorList>
            <person name="Dluhosova J."/>
            <person name="Istvanek J."/>
            <person name="Nedelnik J."/>
            <person name="Repkova J."/>
        </authorList>
    </citation>
    <scope>NUCLEOTIDE SEQUENCE [LARGE SCALE GENOMIC DNA]</scope>
    <source>
        <strain evidence="7">cv. 10/8</strain>
        <tissue evidence="6">Leaf</tissue>
    </source>
</reference>
<evidence type="ECO:0000256" key="5">
    <source>
        <dbReference type="ARBA" id="ARBA00023242"/>
    </source>
</evidence>
<organism evidence="6 7">
    <name type="scientific">Trifolium medium</name>
    <dbReference type="NCBI Taxonomy" id="97028"/>
    <lineage>
        <taxon>Eukaryota</taxon>
        <taxon>Viridiplantae</taxon>
        <taxon>Streptophyta</taxon>
        <taxon>Embryophyta</taxon>
        <taxon>Tracheophyta</taxon>
        <taxon>Spermatophyta</taxon>
        <taxon>Magnoliopsida</taxon>
        <taxon>eudicotyledons</taxon>
        <taxon>Gunneridae</taxon>
        <taxon>Pentapetalae</taxon>
        <taxon>rosids</taxon>
        <taxon>fabids</taxon>
        <taxon>Fabales</taxon>
        <taxon>Fabaceae</taxon>
        <taxon>Papilionoideae</taxon>
        <taxon>50 kb inversion clade</taxon>
        <taxon>NPAAA clade</taxon>
        <taxon>Hologalegina</taxon>
        <taxon>IRL clade</taxon>
        <taxon>Trifolieae</taxon>
        <taxon>Trifolium</taxon>
    </lineage>
</organism>
<sequence>MEEEQPSLPLAFKEKIEQMKGVDVKLVIQKKLTMSDVKGDNSRFYIPIDKKIEESILLTPSERLSLNIYVPQKKRERLVGISISMLDYNLKIWDDMYLKKWKMGKSEIYNITGGWDKLVVENYLEESQKIQLWSFRCNDSLNFALVNF</sequence>
<dbReference type="SUPFAM" id="SSF101936">
    <property type="entry name" value="DNA-binding pseudobarrel domain"/>
    <property type="match status" value="1"/>
</dbReference>
<keyword evidence="3" id="KW-0238">DNA-binding</keyword>
<keyword evidence="7" id="KW-1185">Reference proteome</keyword>
<dbReference type="Proteomes" id="UP000265520">
    <property type="component" value="Unassembled WGS sequence"/>
</dbReference>
<proteinExistence type="predicted"/>
<evidence type="ECO:0000256" key="4">
    <source>
        <dbReference type="ARBA" id="ARBA00023163"/>
    </source>
</evidence>
<evidence type="ECO:0000256" key="1">
    <source>
        <dbReference type="ARBA" id="ARBA00004123"/>
    </source>
</evidence>
<dbReference type="InterPro" id="IPR015300">
    <property type="entry name" value="DNA-bd_pseudobarrel_sf"/>
</dbReference>
<dbReference type="GO" id="GO:0003677">
    <property type="term" value="F:DNA binding"/>
    <property type="evidence" value="ECO:0007669"/>
    <property type="project" value="UniProtKB-KW"/>
</dbReference>
<keyword evidence="4" id="KW-0804">Transcription</keyword>
<name>A0A392N3F6_9FABA</name>
<evidence type="ECO:0000256" key="2">
    <source>
        <dbReference type="ARBA" id="ARBA00023015"/>
    </source>
</evidence>
<dbReference type="PANTHER" id="PTHR31541:SF25">
    <property type="entry name" value="GAMMA-GLIADIN B"/>
    <property type="match status" value="1"/>
</dbReference>
<evidence type="ECO:0000313" key="7">
    <source>
        <dbReference type="Proteomes" id="UP000265520"/>
    </source>
</evidence>
<evidence type="ECO:0000256" key="3">
    <source>
        <dbReference type="ARBA" id="ARBA00023125"/>
    </source>
</evidence>
<gene>
    <name evidence="6" type="ORF">A2U01_0015057</name>
</gene>
<protein>
    <submittedName>
        <fullName evidence="6">B3 domain-containing protein</fullName>
    </submittedName>
</protein>
<accession>A0A392N3F6</accession>
<comment type="subcellular location">
    <subcellularLocation>
        <location evidence="1">Nucleus</location>
    </subcellularLocation>
</comment>
<dbReference type="AlphaFoldDB" id="A0A392N3F6"/>
<keyword evidence="2" id="KW-0805">Transcription regulation</keyword>
<dbReference type="Pfam" id="PF03754">
    <property type="entry name" value="At2g31720-like"/>
    <property type="match status" value="1"/>
</dbReference>
<dbReference type="InterPro" id="IPR005508">
    <property type="entry name" value="At2g31720-like"/>
</dbReference>
<dbReference type="EMBL" id="LXQA010026498">
    <property type="protein sequence ID" value="MCH94102.1"/>
    <property type="molecule type" value="Genomic_DNA"/>
</dbReference>
<comment type="caution">
    <text evidence="6">The sequence shown here is derived from an EMBL/GenBank/DDBJ whole genome shotgun (WGS) entry which is preliminary data.</text>
</comment>
<dbReference type="GO" id="GO:0005634">
    <property type="term" value="C:nucleus"/>
    <property type="evidence" value="ECO:0007669"/>
    <property type="project" value="UniProtKB-SubCell"/>
</dbReference>
<evidence type="ECO:0000313" key="6">
    <source>
        <dbReference type="EMBL" id="MCH94102.1"/>
    </source>
</evidence>
<dbReference type="PANTHER" id="PTHR31541">
    <property type="entry name" value="B3 DOMAIN PLANT PROTEIN-RELATED"/>
    <property type="match status" value="1"/>
</dbReference>
<keyword evidence="5" id="KW-0539">Nucleus</keyword>
<dbReference type="Gene3D" id="2.40.330.10">
    <property type="entry name" value="DNA-binding pseudobarrel domain"/>
    <property type="match status" value="1"/>
</dbReference>